<keyword evidence="8" id="KW-1185">Reference proteome</keyword>
<gene>
    <name evidence="7" type="ORF">TTHERM_00518500</name>
</gene>
<dbReference type="Pfam" id="PF01474">
    <property type="entry name" value="DAHP_synth_2"/>
    <property type="match status" value="1"/>
</dbReference>
<dbReference type="EMBL" id="GG662708">
    <property type="protein sequence ID" value="EAR95018.1"/>
    <property type="molecule type" value="Genomic_DNA"/>
</dbReference>
<feature type="binding site" evidence="5">
    <location>
        <position position="404"/>
    </location>
    <ligand>
        <name>Mn(2+)</name>
        <dbReference type="ChEBI" id="CHEBI:29035"/>
    </ligand>
</feature>
<dbReference type="STRING" id="312017.I7M163"/>
<accession>I7M163</accession>
<dbReference type="EC" id="2.5.1.54" evidence="6"/>
<dbReference type="GO" id="GO:0003849">
    <property type="term" value="F:3-deoxy-7-phosphoheptulonate synthase activity"/>
    <property type="evidence" value="ECO:0007669"/>
    <property type="project" value="UniProtKB-EC"/>
</dbReference>
<evidence type="ECO:0000256" key="1">
    <source>
        <dbReference type="ARBA" id="ARBA00004688"/>
    </source>
</evidence>
<feature type="binding site" evidence="5">
    <location>
        <position position="372"/>
    </location>
    <ligand>
        <name>phosphoenolpyruvate</name>
        <dbReference type="ChEBI" id="CHEBI:58702"/>
    </ligand>
</feature>
<feature type="binding site" evidence="5">
    <location>
        <position position="171"/>
    </location>
    <ligand>
        <name>phosphoenolpyruvate</name>
        <dbReference type="ChEBI" id="CHEBI:58702"/>
    </ligand>
</feature>
<organism evidence="7 8">
    <name type="scientific">Tetrahymena thermophila (strain SB210)</name>
    <dbReference type="NCBI Taxonomy" id="312017"/>
    <lineage>
        <taxon>Eukaryota</taxon>
        <taxon>Sar</taxon>
        <taxon>Alveolata</taxon>
        <taxon>Ciliophora</taxon>
        <taxon>Intramacronucleata</taxon>
        <taxon>Oligohymenophorea</taxon>
        <taxon>Hymenostomatida</taxon>
        <taxon>Tetrahymenina</taxon>
        <taxon>Tetrahymenidae</taxon>
        <taxon>Tetrahymena</taxon>
    </lineage>
</organism>
<feature type="binding site" evidence="5">
    <location>
        <position position="474"/>
    </location>
    <ligand>
        <name>Mn(2+)</name>
        <dbReference type="ChEBI" id="CHEBI:29035"/>
    </ligand>
</feature>
<dbReference type="InParanoid" id="I7M163"/>
<protein>
    <recommendedName>
        <fullName evidence="6">Phospho-2-dehydro-3-deoxyheptonate aldolase</fullName>
        <ecNumber evidence="6">2.5.1.54</ecNumber>
    </recommendedName>
</protein>
<sequence length="510" mass="58312">MIESSVLLESELQNKWDGSEIRFSIGAKTNPVNSKQHVLQQKRSFIEDEGTGSETSEEISHNEIPETWLPSSWRSYPALQQPVYENTNLLSQQLQMINEMPSIVSVNEIESLQADLRQVETGSAFFIQMGDCAERFAEMNNSFMEKKIKAITAASRIFANMLNKKCVKIGRIAGQFAKPRSQEFEKLPDGTLQYNYRGDNVNSLESRKPDPLRLSQGYFHSVAAMNFIRAQQKHIMHNKLNIQQLLEEKSYPQKQQISAEQQQKLNDNQIEAIENVNLNNDDLYISHEGLLLNYEEAMTKKYNNKYYNTSTHLLWMGERTRQLDGAHVNFFSGIQNPIAVKVGPTTDGKILKQLVNKLNPQNLQGRLIIICRMGNKNISNVLPTLVQAKKEYNLNFIWSCDPMHGNTFSTNENIKTRSVKDILEELTKFATILHENKENIGGIHLETSPNQVTECLGLEIEDQDLNICYTSACDPRLNISQTLYITYQFALLLQSLYNKKNTGYTPELDN</sequence>
<comment type="pathway">
    <text evidence="1 6">Metabolic intermediate biosynthesis; chorismate biosynthesis; chorismate from D-erythrose 4-phosphate and phosphoenolpyruvate: step 1/7.</text>
</comment>
<evidence type="ECO:0000313" key="8">
    <source>
        <dbReference type="Proteomes" id="UP000009168"/>
    </source>
</evidence>
<dbReference type="eggNOG" id="ENOG502QPP7">
    <property type="taxonomic scope" value="Eukaryota"/>
</dbReference>
<reference evidence="8" key="1">
    <citation type="journal article" date="2006" name="PLoS Biol.">
        <title>Macronuclear genome sequence of the ciliate Tetrahymena thermophila, a model eukaryote.</title>
        <authorList>
            <person name="Eisen J.A."/>
            <person name="Coyne R.S."/>
            <person name="Wu M."/>
            <person name="Wu D."/>
            <person name="Thiagarajan M."/>
            <person name="Wortman J.R."/>
            <person name="Badger J.H."/>
            <person name="Ren Q."/>
            <person name="Amedeo P."/>
            <person name="Jones K.M."/>
            <person name="Tallon L.J."/>
            <person name="Delcher A.L."/>
            <person name="Salzberg S.L."/>
            <person name="Silva J.C."/>
            <person name="Haas B.J."/>
            <person name="Majoros W.H."/>
            <person name="Farzad M."/>
            <person name="Carlton J.M."/>
            <person name="Smith R.K. Jr."/>
            <person name="Garg J."/>
            <person name="Pearlman R.E."/>
            <person name="Karrer K.M."/>
            <person name="Sun L."/>
            <person name="Manning G."/>
            <person name="Elde N.C."/>
            <person name="Turkewitz A.P."/>
            <person name="Asai D.J."/>
            <person name="Wilkes D.E."/>
            <person name="Wang Y."/>
            <person name="Cai H."/>
            <person name="Collins K."/>
            <person name="Stewart B.A."/>
            <person name="Lee S.R."/>
            <person name="Wilamowska K."/>
            <person name="Weinberg Z."/>
            <person name="Ruzzo W.L."/>
            <person name="Wloga D."/>
            <person name="Gaertig J."/>
            <person name="Frankel J."/>
            <person name="Tsao C.-C."/>
            <person name="Gorovsky M.A."/>
            <person name="Keeling P.J."/>
            <person name="Waller R.F."/>
            <person name="Patron N.J."/>
            <person name="Cherry J.M."/>
            <person name="Stover N.A."/>
            <person name="Krieger C.J."/>
            <person name="del Toro C."/>
            <person name="Ryder H.F."/>
            <person name="Williamson S.C."/>
            <person name="Barbeau R.A."/>
            <person name="Hamilton E.P."/>
            <person name="Orias E."/>
        </authorList>
    </citation>
    <scope>NUCLEOTIDE SEQUENCE [LARGE SCALE GENOMIC DNA]</scope>
    <source>
        <strain evidence="8">SB210</strain>
    </source>
</reference>
<proteinExistence type="inferred from homology"/>
<feature type="binding site" evidence="5">
    <location>
        <begin position="318"/>
        <end position="319"/>
    </location>
    <ligand>
        <name>phosphoenolpyruvate</name>
        <dbReference type="ChEBI" id="CHEBI:58702"/>
    </ligand>
</feature>
<feature type="binding site" evidence="5">
    <location>
        <position position="446"/>
    </location>
    <ligand>
        <name>Mn(2+)</name>
        <dbReference type="ChEBI" id="CHEBI:29035"/>
    </ligand>
</feature>
<evidence type="ECO:0000256" key="6">
    <source>
        <dbReference type="RuleBase" id="RU363071"/>
    </source>
</evidence>
<comment type="similarity">
    <text evidence="2 6">Belongs to the class-II DAHP synthase family.</text>
</comment>
<dbReference type="OrthoDB" id="2338at2759"/>
<dbReference type="RefSeq" id="XP_001015263.1">
    <property type="nucleotide sequence ID" value="XM_001015263.1"/>
</dbReference>
<dbReference type="PANTHER" id="PTHR21337:SF0">
    <property type="entry name" value="PHOSPHO-2-DEHYDRO-3-DEOXYHEPTONATE ALDOLASE"/>
    <property type="match status" value="1"/>
</dbReference>
<evidence type="ECO:0000313" key="7">
    <source>
        <dbReference type="EMBL" id="EAR95018.1"/>
    </source>
</evidence>
<comment type="catalytic activity">
    <reaction evidence="4 6">
        <text>D-erythrose 4-phosphate + phosphoenolpyruvate + H2O = 7-phospho-2-dehydro-3-deoxy-D-arabino-heptonate + phosphate</text>
        <dbReference type="Rhea" id="RHEA:14717"/>
        <dbReference type="ChEBI" id="CHEBI:15377"/>
        <dbReference type="ChEBI" id="CHEBI:16897"/>
        <dbReference type="ChEBI" id="CHEBI:43474"/>
        <dbReference type="ChEBI" id="CHEBI:58394"/>
        <dbReference type="ChEBI" id="CHEBI:58702"/>
        <dbReference type="EC" id="2.5.1.54"/>
    </reaction>
</comment>
<dbReference type="OMA" id="TVAWVTD"/>
<dbReference type="SUPFAM" id="SSF51569">
    <property type="entry name" value="Aldolase"/>
    <property type="match status" value="1"/>
</dbReference>
<feature type="binding site" evidence="5">
    <location>
        <position position="132"/>
    </location>
    <ligand>
        <name>Mn(2+)</name>
        <dbReference type="ChEBI" id="CHEBI:29035"/>
    </ligand>
</feature>
<keyword evidence="5" id="KW-0170">Cobalt</keyword>
<dbReference type="AlphaFoldDB" id="I7M163"/>
<dbReference type="PANTHER" id="PTHR21337">
    <property type="entry name" value="PHOSPHO-2-DEHYDRO-3-DEOXYHEPTONATE ALDOLASE 1, 2"/>
    <property type="match status" value="1"/>
</dbReference>
<dbReference type="KEGG" id="tet:TTHERM_00518500"/>
<dbReference type="Proteomes" id="UP000009168">
    <property type="component" value="Unassembled WGS sequence"/>
</dbReference>
<comment type="cofactor">
    <cofactor evidence="5">
        <name>Mn(2+)</name>
        <dbReference type="ChEBI" id="CHEBI:29035"/>
    </cofactor>
    <cofactor evidence="5">
        <name>Co(2+)</name>
        <dbReference type="ChEBI" id="CHEBI:48828"/>
    </cofactor>
    <cofactor evidence="5">
        <name>Cd(2+)</name>
        <dbReference type="ChEBI" id="CHEBI:48775"/>
    </cofactor>
    <text evidence="5">Binds 1 divalent cation per subunit. The enzyme is active with manganese, cobalt or cadmium ions.</text>
</comment>
<dbReference type="Gene3D" id="3.20.20.70">
    <property type="entry name" value="Aldolase class I"/>
    <property type="match status" value="1"/>
</dbReference>
<dbReference type="InterPro" id="IPR002480">
    <property type="entry name" value="DAHP_synth_2"/>
</dbReference>
<keyword evidence="5" id="KW-0464">Manganese</keyword>
<dbReference type="GO" id="GO:0008652">
    <property type="term" value="P:amino acid biosynthetic process"/>
    <property type="evidence" value="ECO:0007669"/>
    <property type="project" value="UniProtKB-KW"/>
</dbReference>
<evidence type="ECO:0000256" key="3">
    <source>
        <dbReference type="ARBA" id="ARBA00022679"/>
    </source>
</evidence>
<dbReference type="GeneID" id="7826963"/>
<keyword evidence="6" id="KW-0028">Amino-acid biosynthesis</keyword>
<evidence type="ECO:0000256" key="5">
    <source>
        <dbReference type="PIRSR" id="PIRSR602480-1"/>
    </source>
</evidence>
<keyword evidence="6" id="KW-0057">Aromatic amino acid biosynthesis</keyword>
<name>I7M163_TETTS</name>
<feature type="binding site" evidence="5">
    <location>
        <position position="341"/>
    </location>
    <ligand>
        <name>phosphoenolpyruvate</name>
        <dbReference type="ChEBI" id="CHEBI:58702"/>
    </ligand>
</feature>
<dbReference type="InterPro" id="IPR013785">
    <property type="entry name" value="Aldolase_TIM"/>
</dbReference>
<evidence type="ECO:0000256" key="2">
    <source>
        <dbReference type="ARBA" id="ARBA00008911"/>
    </source>
</evidence>
<dbReference type="UniPathway" id="UPA00053">
    <property type="reaction ID" value="UER00084"/>
</dbReference>
<dbReference type="GO" id="GO:0009423">
    <property type="term" value="P:chorismate biosynthetic process"/>
    <property type="evidence" value="ECO:0007669"/>
    <property type="project" value="UniProtKB-UniPathway"/>
</dbReference>
<keyword evidence="5" id="KW-0104">Cadmium</keyword>
<keyword evidence="3 6" id="KW-0808">Transferase</keyword>
<evidence type="ECO:0000256" key="4">
    <source>
        <dbReference type="ARBA" id="ARBA00047508"/>
    </source>
</evidence>
<dbReference type="HOGENOM" id="CLU_026885_0_1_1"/>
<dbReference type="GO" id="GO:0009073">
    <property type="term" value="P:aromatic amino acid family biosynthetic process"/>
    <property type="evidence" value="ECO:0007669"/>
    <property type="project" value="UniProtKB-KW"/>
</dbReference>